<dbReference type="Proteomes" id="UP001162992">
    <property type="component" value="Chromosome 5"/>
</dbReference>
<evidence type="ECO:0000313" key="1">
    <source>
        <dbReference type="EMBL" id="KAJ7556361.1"/>
    </source>
</evidence>
<reference evidence="2" key="1">
    <citation type="journal article" date="2024" name="Proc. Natl. Acad. Sci. U.S.A.">
        <title>Extraordinary preservation of gene collinearity over three hundred million years revealed in homosporous lycophytes.</title>
        <authorList>
            <person name="Li C."/>
            <person name="Wickell D."/>
            <person name="Kuo L.Y."/>
            <person name="Chen X."/>
            <person name="Nie B."/>
            <person name="Liao X."/>
            <person name="Peng D."/>
            <person name="Ji J."/>
            <person name="Jenkins J."/>
            <person name="Williams M."/>
            <person name="Shu S."/>
            <person name="Plott C."/>
            <person name="Barry K."/>
            <person name="Rajasekar S."/>
            <person name="Grimwood J."/>
            <person name="Han X."/>
            <person name="Sun S."/>
            <person name="Hou Z."/>
            <person name="He W."/>
            <person name="Dai G."/>
            <person name="Sun C."/>
            <person name="Schmutz J."/>
            <person name="Leebens-Mack J.H."/>
            <person name="Li F.W."/>
            <person name="Wang L."/>
        </authorList>
    </citation>
    <scope>NUCLEOTIDE SEQUENCE [LARGE SCALE GENOMIC DNA]</scope>
    <source>
        <strain evidence="2">cv. PW_Plant_1</strain>
    </source>
</reference>
<dbReference type="EMBL" id="CM055096">
    <property type="protein sequence ID" value="KAJ7556361.1"/>
    <property type="molecule type" value="Genomic_DNA"/>
</dbReference>
<evidence type="ECO:0000313" key="2">
    <source>
        <dbReference type="Proteomes" id="UP001162992"/>
    </source>
</evidence>
<comment type="caution">
    <text evidence="1">The sequence shown here is derived from an EMBL/GenBank/DDBJ whole genome shotgun (WGS) entry which is preliminary data.</text>
</comment>
<gene>
    <name evidence="1" type="ORF">O6H91_05G079600</name>
</gene>
<accession>A0ACC2DPZ5</accession>
<proteinExistence type="predicted"/>
<name>A0ACC2DPZ5_DIPCM</name>
<keyword evidence="2" id="KW-1185">Reference proteome</keyword>
<organism evidence="1 2">
    <name type="scientific">Diphasiastrum complanatum</name>
    <name type="common">Issler's clubmoss</name>
    <name type="synonym">Lycopodium complanatum</name>
    <dbReference type="NCBI Taxonomy" id="34168"/>
    <lineage>
        <taxon>Eukaryota</taxon>
        <taxon>Viridiplantae</taxon>
        <taxon>Streptophyta</taxon>
        <taxon>Embryophyta</taxon>
        <taxon>Tracheophyta</taxon>
        <taxon>Lycopodiopsida</taxon>
        <taxon>Lycopodiales</taxon>
        <taxon>Lycopodiaceae</taxon>
        <taxon>Lycopodioideae</taxon>
        <taxon>Diphasiastrum</taxon>
    </lineage>
</organism>
<sequence>METISGTQLVSLIPHPFHNEKSAFQWTPHQQPSCFLVRWRCRANKSWPSYRFVSNQKPKLVANRPRFEYSISIRSFRPPYLNCSGKLDTRFRNFGRQKIHLRSDSPPLRSPRAQTEEEQKILKENGTLMDDAGLLEDNITELVPDEHESEDEVHEKVRVEISSSVMKMLQGMEDGTKEEGMGLIENNLRKRRAKLVGLQDDKQGFVKLGDSVSPSKNHSQDQSASKMQEIGIETKDLGTIFLENNSVSLPYTKTFNELWPETVLSFMELLNNMANRTSSTRKVLENMQLDAIALKEVVQNDLECMAEVQLAPSMLFLDINGVPLSVGGNRESEHKFLLLMYILYRLLYKLNYFADPVTRKALHGKILLDRVLQIYSCVTDQEGLHKNVFQKSSFLTEDKSIKTRYGVMFLGKIIGDPSFTLQQIQNRLEQNYKGLSALLLQAEPIKGLSSAKPVDGKVWCLIAQNRSIWSFANAEPYNLLLGGICLAGAVVGSLQFDLADPGLEHYLQWEKALVPLGLVGVVAGGAFARKVTAIAYNVPNLVSFPLLLPVLHQGAIANLVLLKGCLPSRSCLLDLSVIGSCGPLAISSLFALLGAWPSLIWNQSLTTVADFRGCLFVPSDLFSYSFVLTWMLEKLSIATFLESGKLQYVLNPLSLVSLLGFNLTFAGLIPGTALDGGRILTAVFGRTVQRTVAPVLYLLTVLSFCLKSPLLGLLWVAIMPLTMAEDLFQRDEVSEPNYFRKAIGLILVSAGLLSFVPVLF</sequence>
<protein>
    <submittedName>
        <fullName evidence="1">Uncharacterized protein</fullName>
    </submittedName>
</protein>